<keyword evidence="3" id="KW-0804">Transcription</keyword>
<evidence type="ECO:0000256" key="1">
    <source>
        <dbReference type="ARBA" id="ARBA00023015"/>
    </source>
</evidence>
<dbReference type="InterPro" id="IPR036388">
    <property type="entry name" value="WH-like_DNA-bd_sf"/>
</dbReference>
<keyword evidence="1" id="KW-0805">Transcription regulation</keyword>
<dbReference type="Pfam" id="PF01022">
    <property type="entry name" value="HTH_5"/>
    <property type="match status" value="1"/>
</dbReference>
<comment type="caution">
    <text evidence="6">The sequence shown here is derived from an EMBL/GenBank/DDBJ whole genome shotgun (WGS) entry which is preliminary data.</text>
</comment>
<dbReference type="SUPFAM" id="SSF46785">
    <property type="entry name" value="Winged helix' DNA-binding domain"/>
    <property type="match status" value="1"/>
</dbReference>
<protein>
    <submittedName>
        <fullName evidence="6">Helix-turn-helix domain-containing protein</fullName>
    </submittedName>
</protein>
<gene>
    <name evidence="6" type="ORF">IAA07_11940</name>
</gene>
<evidence type="ECO:0000256" key="4">
    <source>
        <dbReference type="SAM" id="MobiDB-lite"/>
    </source>
</evidence>
<feature type="region of interest" description="Disordered" evidence="4">
    <location>
        <begin position="21"/>
        <end position="50"/>
    </location>
</feature>
<evidence type="ECO:0000313" key="6">
    <source>
        <dbReference type="EMBL" id="HJA72263.1"/>
    </source>
</evidence>
<feature type="domain" description="HTH arsR-type" evidence="5">
    <location>
        <begin position="1"/>
        <end position="125"/>
    </location>
</feature>
<dbReference type="InterPro" id="IPR011991">
    <property type="entry name" value="ArsR-like_HTH"/>
</dbReference>
<dbReference type="InterPro" id="IPR051011">
    <property type="entry name" value="Metal_resp_trans_reg"/>
</dbReference>
<name>A0A9D2KP53_9FIRM</name>
<evidence type="ECO:0000313" key="7">
    <source>
        <dbReference type="Proteomes" id="UP000823900"/>
    </source>
</evidence>
<evidence type="ECO:0000259" key="5">
    <source>
        <dbReference type="PROSITE" id="PS50987"/>
    </source>
</evidence>
<dbReference type="InterPro" id="IPR001845">
    <property type="entry name" value="HTH_ArsR_DNA-bd_dom"/>
</dbReference>
<dbReference type="CDD" id="cd00090">
    <property type="entry name" value="HTH_ARSR"/>
    <property type="match status" value="1"/>
</dbReference>
<dbReference type="InterPro" id="IPR036390">
    <property type="entry name" value="WH_DNA-bd_sf"/>
</dbReference>
<reference evidence="6" key="2">
    <citation type="submission" date="2021-04" db="EMBL/GenBank/DDBJ databases">
        <authorList>
            <person name="Gilroy R."/>
        </authorList>
    </citation>
    <scope>NUCLEOTIDE SEQUENCE</scope>
    <source>
        <strain evidence="6">CHK178-16964</strain>
    </source>
</reference>
<evidence type="ECO:0000256" key="2">
    <source>
        <dbReference type="ARBA" id="ARBA00023125"/>
    </source>
</evidence>
<reference evidence="6" key="1">
    <citation type="journal article" date="2021" name="PeerJ">
        <title>Extensive microbial diversity within the chicken gut microbiome revealed by metagenomics and culture.</title>
        <authorList>
            <person name="Gilroy R."/>
            <person name="Ravi A."/>
            <person name="Getino M."/>
            <person name="Pursley I."/>
            <person name="Horton D.L."/>
            <person name="Alikhan N.F."/>
            <person name="Baker D."/>
            <person name="Gharbi K."/>
            <person name="Hall N."/>
            <person name="Watson M."/>
            <person name="Adriaenssens E.M."/>
            <person name="Foster-Nyarko E."/>
            <person name="Jarju S."/>
            <person name="Secka A."/>
            <person name="Antonio M."/>
            <person name="Oren A."/>
            <person name="Chaudhuri R.R."/>
            <person name="La Ragione R."/>
            <person name="Hildebrand F."/>
            <person name="Pallen M.J."/>
        </authorList>
    </citation>
    <scope>NUCLEOTIDE SEQUENCE</scope>
    <source>
        <strain evidence="6">CHK178-16964</strain>
    </source>
</reference>
<dbReference type="AlphaFoldDB" id="A0A9D2KP53"/>
<dbReference type="GO" id="GO:0003700">
    <property type="term" value="F:DNA-binding transcription factor activity"/>
    <property type="evidence" value="ECO:0007669"/>
    <property type="project" value="InterPro"/>
</dbReference>
<accession>A0A9D2KP53</accession>
<dbReference type="SMART" id="SM00418">
    <property type="entry name" value="HTH_ARSR"/>
    <property type="match status" value="1"/>
</dbReference>
<dbReference type="PANTHER" id="PTHR43132:SF6">
    <property type="entry name" value="HTH-TYPE TRANSCRIPTIONAL REPRESSOR CZRA"/>
    <property type="match status" value="1"/>
</dbReference>
<proteinExistence type="predicted"/>
<dbReference type="PROSITE" id="PS50987">
    <property type="entry name" value="HTH_ARSR_2"/>
    <property type="match status" value="1"/>
</dbReference>
<evidence type="ECO:0000256" key="3">
    <source>
        <dbReference type="ARBA" id="ARBA00023163"/>
    </source>
</evidence>
<dbReference type="Gene3D" id="1.10.10.10">
    <property type="entry name" value="Winged helix-like DNA-binding domain superfamily/Winged helix DNA-binding domain"/>
    <property type="match status" value="1"/>
</dbReference>
<sequence>MGDEVRLTIINVLATKALTGHAPGASSEDARLVSSDPAVPGIPDSSDSPAVSDDLAAAIKKGMSVKEITNMTKLSRPAISHHLKILKKAGLVDSVQAGTSNIYYITFSATTDLLHQLTSILYKLKGKNE</sequence>
<keyword evidence="2" id="KW-0238">DNA-binding</keyword>
<dbReference type="EMBL" id="DWZA01000100">
    <property type="protein sequence ID" value="HJA72263.1"/>
    <property type="molecule type" value="Genomic_DNA"/>
</dbReference>
<dbReference type="PANTHER" id="PTHR43132">
    <property type="entry name" value="ARSENICAL RESISTANCE OPERON REPRESSOR ARSR-RELATED"/>
    <property type="match status" value="1"/>
</dbReference>
<dbReference type="PRINTS" id="PR00778">
    <property type="entry name" value="HTHARSR"/>
</dbReference>
<organism evidence="6 7">
    <name type="scientific">Candidatus Lachnoclostridium stercoravium</name>
    <dbReference type="NCBI Taxonomy" id="2838633"/>
    <lineage>
        <taxon>Bacteria</taxon>
        <taxon>Bacillati</taxon>
        <taxon>Bacillota</taxon>
        <taxon>Clostridia</taxon>
        <taxon>Lachnospirales</taxon>
        <taxon>Lachnospiraceae</taxon>
    </lineage>
</organism>
<dbReference type="GO" id="GO:0003677">
    <property type="term" value="F:DNA binding"/>
    <property type="evidence" value="ECO:0007669"/>
    <property type="project" value="UniProtKB-KW"/>
</dbReference>
<dbReference type="Proteomes" id="UP000823900">
    <property type="component" value="Unassembled WGS sequence"/>
</dbReference>